<dbReference type="Proteomes" id="UP000184499">
    <property type="component" value="Unassembled WGS sequence"/>
</dbReference>
<name>A0A1L9UTI8_ASPBC</name>
<evidence type="ECO:0000313" key="1">
    <source>
        <dbReference type="EMBL" id="OJJ75074.1"/>
    </source>
</evidence>
<sequence length="169" mass="19116">MGPFSSRNTFRDDLESNTTIYLQSATWDRAVSSLCLCMNYISLDQMKYGGACWYPYRPHVCAIVNFESSGRPVLSLIVVYRFQWEGNIRACKLQGTGHLPSNQARTCFEWRLNLRPQAGPASRSSSEGVWPQFCSPASFGPDQTWPVFSRFFVFHFSSLFSFVLSPGGP</sequence>
<organism evidence="1 2">
    <name type="scientific">Aspergillus brasiliensis (strain CBS 101740 / IMI 381727 / IBT 21946)</name>
    <dbReference type="NCBI Taxonomy" id="767769"/>
    <lineage>
        <taxon>Eukaryota</taxon>
        <taxon>Fungi</taxon>
        <taxon>Dikarya</taxon>
        <taxon>Ascomycota</taxon>
        <taxon>Pezizomycotina</taxon>
        <taxon>Eurotiomycetes</taxon>
        <taxon>Eurotiomycetidae</taxon>
        <taxon>Eurotiales</taxon>
        <taxon>Aspergillaceae</taxon>
        <taxon>Aspergillus</taxon>
        <taxon>Aspergillus subgen. Circumdati</taxon>
    </lineage>
</organism>
<protein>
    <submittedName>
        <fullName evidence="1">Uncharacterized protein</fullName>
    </submittedName>
</protein>
<reference evidence="2" key="1">
    <citation type="journal article" date="2017" name="Genome Biol.">
        <title>Comparative genomics reveals high biological diversity and specific adaptations in the industrially and medically important fungal genus Aspergillus.</title>
        <authorList>
            <person name="de Vries R.P."/>
            <person name="Riley R."/>
            <person name="Wiebenga A."/>
            <person name="Aguilar-Osorio G."/>
            <person name="Amillis S."/>
            <person name="Uchima C.A."/>
            <person name="Anderluh G."/>
            <person name="Asadollahi M."/>
            <person name="Askin M."/>
            <person name="Barry K."/>
            <person name="Battaglia E."/>
            <person name="Bayram O."/>
            <person name="Benocci T."/>
            <person name="Braus-Stromeyer S.A."/>
            <person name="Caldana C."/>
            <person name="Canovas D."/>
            <person name="Cerqueira G.C."/>
            <person name="Chen F."/>
            <person name="Chen W."/>
            <person name="Choi C."/>
            <person name="Clum A."/>
            <person name="Dos Santos R.A."/>
            <person name="Damasio A.R."/>
            <person name="Diallinas G."/>
            <person name="Emri T."/>
            <person name="Fekete E."/>
            <person name="Flipphi M."/>
            <person name="Freyberg S."/>
            <person name="Gallo A."/>
            <person name="Gournas C."/>
            <person name="Habgood R."/>
            <person name="Hainaut M."/>
            <person name="Harispe M.L."/>
            <person name="Henrissat B."/>
            <person name="Hilden K.S."/>
            <person name="Hope R."/>
            <person name="Hossain A."/>
            <person name="Karabika E."/>
            <person name="Karaffa L."/>
            <person name="Karanyi Z."/>
            <person name="Krasevec N."/>
            <person name="Kuo A."/>
            <person name="Kusch H."/>
            <person name="LaButti K."/>
            <person name="Lagendijk E.L."/>
            <person name="Lapidus A."/>
            <person name="Levasseur A."/>
            <person name="Lindquist E."/>
            <person name="Lipzen A."/>
            <person name="Logrieco A.F."/>
            <person name="MacCabe A."/>
            <person name="Maekelae M.R."/>
            <person name="Malavazi I."/>
            <person name="Melin P."/>
            <person name="Meyer V."/>
            <person name="Mielnichuk N."/>
            <person name="Miskei M."/>
            <person name="Molnar A.P."/>
            <person name="Mule G."/>
            <person name="Ngan C.Y."/>
            <person name="Orejas M."/>
            <person name="Orosz E."/>
            <person name="Ouedraogo J.P."/>
            <person name="Overkamp K.M."/>
            <person name="Park H.-S."/>
            <person name="Perrone G."/>
            <person name="Piumi F."/>
            <person name="Punt P.J."/>
            <person name="Ram A.F."/>
            <person name="Ramon A."/>
            <person name="Rauscher S."/>
            <person name="Record E."/>
            <person name="Riano-Pachon D.M."/>
            <person name="Robert V."/>
            <person name="Roehrig J."/>
            <person name="Ruller R."/>
            <person name="Salamov A."/>
            <person name="Salih N.S."/>
            <person name="Samson R.A."/>
            <person name="Sandor E."/>
            <person name="Sanguinetti M."/>
            <person name="Schuetze T."/>
            <person name="Sepcic K."/>
            <person name="Shelest E."/>
            <person name="Sherlock G."/>
            <person name="Sophianopoulou V."/>
            <person name="Squina F.M."/>
            <person name="Sun H."/>
            <person name="Susca A."/>
            <person name="Todd R.B."/>
            <person name="Tsang A."/>
            <person name="Unkles S.E."/>
            <person name="van de Wiele N."/>
            <person name="van Rossen-Uffink D."/>
            <person name="Oliveira J.V."/>
            <person name="Vesth T.C."/>
            <person name="Visser J."/>
            <person name="Yu J.-H."/>
            <person name="Zhou M."/>
            <person name="Andersen M.R."/>
            <person name="Archer D.B."/>
            <person name="Baker S.E."/>
            <person name="Benoit I."/>
            <person name="Brakhage A.A."/>
            <person name="Braus G.H."/>
            <person name="Fischer R."/>
            <person name="Frisvad J.C."/>
            <person name="Goldman G.H."/>
            <person name="Houbraken J."/>
            <person name="Oakley B."/>
            <person name="Pocsi I."/>
            <person name="Scazzocchio C."/>
            <person name="Seiboth B."/>
            <person name="vanKuyk P.A."/>
            <person name="Wortman J."/>
            <person name="Dyer P.S."/>
            <person name="Grigoriev I.V."/>
        </authorList>
    </citation>
    <scope>NUCLEOTIDE SEQUENCE [LARGE SCALE GENOMIC DNA]</scope>
    <source>
        <strain evidence="2">CBS 101740 / IMI 381727 / IBT 21946</strain>
    </source>
</reference>
<accession>A0A1L9UTI8</accession>
<dbReference type="VEuPathDB" id="FungiDB:ASPBRDRAFT_474115"/>
<dbReference type="AlphaFoldDB" id="A0A1L9UTI8"/>
<dbReference type="EMBL" id="KV878681">
    <property type="protein sequence ID" value="OJJ75074.1"/>
    <property type="molecule type" value="Genomic_DNA"/>
</dbReference>
<proteinExistence type="predicted"/>
<evidence type="ECO:0000313" key="2">
    <source>
        <dbReference type="Proteomes" id="UP000184499"/>
    </source>
</evidence>
<dbReference type="RefSeq" id="XP_067482322.1">
    <property type="nucleotide sequence ID" value="XM_067625850.1"/>
</dbReference>
<keyword evidence="2" id="KW-1185">Reference proteome</keyword>
<dbReference type="GeneID" id="93578338"/>
<gene>
    <name evidence="1" type="ORF">ASPBRDRAFT_474115</name>
</gene>